<dbReference type="EMBL" id="MUIZ01000006">
    <property type="protein sequence ID" value="OUK03842.1"/>
    <property type="molecule type" value="Genomic_DNA"/>
</dbReference>
<dbReference type="InterPro" id="IPR015883">
    <property type="entry name" value="Glyco_hydro_20_cat"/>
</dbReference>
<evidence type="ECO:0000313" key="5">
    <source>
        <dbReference type="EMBL" id="OUK03842.1"/>
    </source>
</evidence>
<evidence type="ECO:0000256" key="3">
    <source>
        <dbReference type="PIRSR" id="PIRSR625705-1"/>
    </source>
</evidence>
<name>A0A252CBB3_9LACT</name>
<evidence type="ECO:0000256" key="1">
    <source>
        <dbReference type="ARBA" id="ARBA00006285"/>
    </source>
</evidence>
<gene>
    <name evidence="5" type="ORF">BZZ03_09325</name>
</gene>
<dbReference type="Gene3D" id="3.20.20.80">
    <property type="entry name" value="Glycosidases"/>
    <property type="match status" value="1"/>
</dbReference>
<evidence type="ECO:0000256" key="2">
    <source>
        <dbReference type="ARBA" id="ARBA00022801"/>
    </source>
</evidence>
<dbReference type="InterPro" id="IPR025705">
    <property type="entry name" value="Beta_hexosaminidase_sua/sub"/>
</dbReference>
<dbReference type="Proteomes" id="UP000194606">
    <property type="component" value="Unassembled WGS sequence"/>
</dbReference>
<feature type="domain" description="Glycoside hydrolase family 20 catalytic" evidence="4">
    <location>
        <begin position="42"/>
        <end position="365"/>
    </location>
</feature>
<dbReference type="RefSeq" id="WP_086583098.1">
    <property type="nucleotide sequence ID" value="NZ_MUIZ01000006.1"/>
</dbReference>
<keyword evidence="2" id="KW-0378">Hydrolase</keyword>
<dbReference type="InterPro" id="IPR017853">
    <property type="entry name" value="GH"/>
</dbReference>
<accession>A0A252CBB3</accession>
<sequence>MNNRKVFSVCAVVGIVVFLMTMINQTEVKAEKNLTQILPEKGIALDISRKFYKAEVIKQFIDNLSNYPNSFLQLHMSDNQNLAVEMATVGQTTDKNAVYQDGQWLNTQTKRPFLSKNDLMDLVSYARSKNVVLIPEIEAPAHMQAILELLKINDPKRYEAIKLPDGAPEQFNLIDYTKVEAIDFVQEMLAEYTPLFAGQAKAYFHIGVDEIDWLPVESNRNLVNYVNTLDNFLKHQGYTTRMWNDRVAKADLANYNKDIQITYWSQIGGWDINSTDERASSGRQYTASAQELLDAGFQLLNYNAYYTYFLPGQRMWQPESYAYTINDLVANWDLSKFELNSGKQVNSTENVIGSALTFWGEEAGDYTDSQIQQKMQSFVQAYLKKE</sequence>
<protein>
    <submittedName>
        <fullName evidence="5">Beta-N-acetylhexosaminidase</fullName>
    </submittedName>
</protein>
<evidence type="ECO:0000259" key="4">
    <source>
        <dbReference type="Pfam" id="PF00728"/>
    </source>
</evidence>
<dbReference type="PANTHER" id="PTHR43678">
    <property type="entry name" value="PUTATIVE (AFU_ORTHOLOGUE AFUA_2G00640)-RELATED"/>
    <property type="match status" value="1"/>
</dbReference>
<proteinExistence type="inferred from homology"/>
<dbReference type="GO" id="GO:0004563">
    <property type="term" value="F:beta-N-acetylhexosaminidase activity"/>
    <property type="evidence" value="ECO:0007669"/>
    <property type="project" value="InterPro"/>
</dbReference>
<feature type="active site" description="Proton donor" evidence="3">
    <location>
        <position position="210"/>
    </location>
</feature>
<dbReference type="AlphaFoldDB" id="A0A252CBB3"/>
<dbReference type="PANTHER" id="PTHR43678:SF1">
    <property type="entry name" value="BETA-N-ACETYLHEXOSAMINIDASE"/>
    <property type="match status" value="1"/>
</dbReference>
<comment type="similarity">
    <text evidence="1">Belongs to the glycosyl hydrolase 20 family.</text>
</comment>
<reference evidence="5 6" key="1">
    <citation type="submission" date="2017-02" db="EMBL/GenBank/DDBJ databases">
        <authorList>
            <person name="Peterson S.W."/>
        </authorList>
    </citation>
    <scope>NUCLEOTIDE SEQUENCE [LARGE SCALE GENOMIC DNA]</scope>
    <source>
        <strain evidence="5">159469</strain>
    </source>
</reference>
<evidence type="ECO:0000313" key="6">
    <source>
        <dbReference type="Proteomes" id="UP000194606"/>
    </source>
</evidence>
<organism evidence="5 6">
    <name type="scientific">Lactococcus petauri</name>
    <dbReference type="NCBI Taxonomy" id="1940789"/>
    <lineage>
        <taxon>Bacteria</taxon>
        <taxon>Bacillati</taxon>
        <taxon>Bacillota</taxon>
        <taxon>Bacilli</taxon>
        <taxon>Lactobacillales</taxon>
        <taxon>Streptococcaceae</taxon>
        <taxon>Lactococcus</taxon>
    </lineage>
</organism>
<dbReference type="GO" id="GO:0005975">
    <property type="term" value="P:carbohydrate metabolic process"/>
    <property type="evidence" value="ECO:0007669"/>
    <property type="project" value="InterPro"/>
</dbReference>
<comment type="caution">
    <text evidence="5">The sequence shown here is derived from an EMBL/GenBank/DDBJ whole genome shotgun (WGS) entry which is preliminary data.</text>
</comment>
<dbReference type="SUPFAM" id="SSF51445">
    <property type="entry name" value="(Trans)glycosidases"/>
    <property type="match status" value="1"/>
</dbReference>
<dbReference type="Pfam" id="PF00728">
    <property type="entry name" value="Glyco_hydro_20"/>
    <property type="match status" value="1"/>
</dbReference>
<dbReference type="PRINTS" id="PR00738">
    <property type="entry name" value="GLHYDRLASE20"/>
</dbReference>
<dbReference type="InterPro" id="IPR052764">
    <property type="entry name" value="GH20_Enzymes"/>
</dbReference>